<evidence type="ECO:0000259" key="13">
    <source>
        <dbReference type="Pfam" id="PF04452"/>
    </source>
</evidence>
<evidence type="ECO:0000256" key="9">
    <source>
        <dbReference type="ARBA" id="ARBA00022691"/>
    </source>
</evidence>
<sequence>MKNNIPRIYIKENLDVNHIYSLSRDNIHYIKNVLRMKHQDVIEIFNGTNNIFLAKIIFISIEKIQIKIFKNQLKKTESPVNIHLGQVISKHDKIDSIIEKSIQMGVNKITPLFSEYCNIQKKFFNTSHKIQRWNKIIISTCQQCNRNIIPKIKTPENIFSWCQKNKKNDMKIIFHPTSYTTINQLTQSKKYIRIIIGPEGGFSKYEIKKIVEYGFTAIKLGPRILKTETAAIAAISAIQIKFGDFMM</sequence>
<evidence type="ECO:0000256" key="3">
    <source>
        <dbReference type="ARBA" id="ARBA00012328"/>
    </source>
</evidence>
<evidence type="ECO:0000256" key="11">
    <source>
        <dbReference type="ARBA" id="ARBA00047944"/>
    </source>
</evidence>
<dbReference type="GO" id="GO:0070475">
    <property type="term" value="P:rRNA base methylation"/>
    <property type="evidence" value="ECO:0007669"/>
    <property type="project" value="TreeGrafter"/>
</dbReference>
<evidence type="ECO:0000256" key="10">
    <source>
        <dbReference type="ARBA" id="ARBA00025699"/>
    </source>
</evidence>
<dbReference type="GO" id="GO:0070042">
    <property type="term" value="F:rRNA (uridine-N3-)-methyltransferase activity"/>
    <property type="evidence" value="ECO:0007669"/>
    <property type="project" value="TreeGrafter"/>
</dbReference>
<dbReference type="CDD" id="cd18084">
    <property type="entry name" value="RsmE-like"/>
    <property type="match status" value="1"/>
</dbReference>
<dbReference type="SUPFAM" id="SSF88697">
    <property type="entry name" value="PUA domain-like"/>
    <property type="match status" value="1"/>
</dbReference>
<dbReference type="InterPro" id="IPR029028">
    <property type="entry name" value="Alpha/beta_knot_MTases"/>
</dbReference>
<evidence type="ECO:0000256" key="4">
    <source>
        <dbReference type="ARBA" id="ARBA00013673"/>
    </source>
</evidence>
<reference evidence="15 16" key="1">
    <citation type="submission" date="2018-12" db="EMBL/GenBank/DDBJ databases">
        <authorList>
            <person name="Chong R.A."/>
        </authorList>
    </citation>
    <scope>NUCLEOTIDE SEQUENCE [LARGE SCALE GENOMIC DNA]</scope>
    <source>
        <strain evidence="15 16">Lps</strain>
    </source>
</reference>
<feature type="domain" description="Ribosomal RNA small subunit methyltransferase E PUA-like" evidence="14">
    <location>
        <begin position="22"/>
        <end position="68"/>
    </location>
</feature>
<keyword evidence="6 12" id="KW-0698">rRNA processing</keyword>
<dbReference type="AlphaFoldDB" id="A0A4D6Y7T5"/>
<evidence type="ECO:0000259" key="14">
    <source>
        <dbReference type="Pfam" id="PF20260"/>
    </source>
</evidence>
<comment type="function">
    <text evidence="10 12">Specifically methylates the N3 position of the uracil ring of uridine 1498 (m3U1498) in 16S rRNA. Acts on the fully assembled 30S ribosomal subunit.</text>
</comment>
<dbReference type="PIRSF" id="PIRSF015601">
    <property type="entry name" value="MTase_slr0722"/>
    <property type="match status" value="1"/>
</dbReference>
<dbReference type="Gene3D" id="2.40.240.20">
    <property type="entry name" value="Hypothetical PUA domain-like, domain 1"/>
    <property type="match status" value="1"/>
</dbReference>
<dbReference type="GO" id="GO:0005737">
    <property type="term" value="C:cytoplasm"/>
    <property type="evidence" value="ECO:0007669"/>
    <property type="project" value="UniProtKB-SubCell"/>
</dbReference>
<evidence type="ECO:0000256" key="5">
    <source>
        <dbReference type="ARBA" id="ARBA00022490"/>
    </source>
</evidence>
<comment type="subcellular location">
    <subcellularLocation>
        <location evidence="1 12">Cytoplasm</location>
    </subcellularLocation>
</comment>
<dbReference type="NCBIfam" id="NF008692">
    <property type="entry name" value="PRK11713.1-5"/>
    <property type="match status" value="1"/>
</dbReference>
<comment type="catalytic activity">
    <reaction evidence="11 12">
        <text>uridine(1498) in 16S rRNA + S-adenosyl-L-methionine = N(3)-methyluridine(1498) in 16S rRNA + S-adenosyl-L-homocysteine + H(+)</text>
        <dbReference type="Rhea" id="RHEA:42920"/>
        <dbReference type="Rhea" id="RHEA-COMP:10283"/>
        <dbReference type="Rhea" id="RHEA-COMP:10284"/>
        <dbReference type="ChEBI" id="CHEBI:15378"/>
        <dbReference type="ChEBI" id="CHEBI:57856"/>
        <dbReference type="ChEBI" id="CHEBI:59789"/>
        <dbReference type="ChEBI" id="CHEBI:65315"/>
        <dbReference type="ChEBI" id="CHEBI:74502"/>
        <dbReference type="EC" id="2.1.1.193"/>
    </reaction>
</comment>
<feature type="domain" description="Ribosomal RNA small subunit methyltransferase E methyltransferase" evidence="13">
    <location>
        <begin position="77"/>
        <end position="239"/>
    </location>
</feature>
<comment type="similarity">
    <text evidence="2 12">Belongs to the RNA methyltransferase RsmE family.</text>
</comment>
<evidence type="ECO:0000256" key="12">
    <source>
        <dbReference type="PIRNR" id="PIRNR015601"/>
    </source>
</evidence>
<evidence type="ECO:0000256" key="7">
    <source>
        <dbReference type="ARBA" id="ARBA00022603"/>
    </source>
</evidence>
<dbReference type="RefSeq" id="WP_158356102.1">
    <property type="nucleotide sequence ID" value="NZ_CP034870.1"/>
</dbReference>
<dbReference type="Pfam" id="PF04452">
    <property type="entry name" value="Methyltrans_RNA"/>
    <property type="match status" value="1"/>
</dbReference>
<evidence type="ECO:0000313" key="16">
    <source>
        <dbReference type="Proteomes" id="UP000298564"/>
    </source>
</evidence>
<keyword evidence="9 12" id="KW-0949">S-adenosyl-L-methionine</keyword>
<evidence type="ECO:0000313" key="15">
    <source>
        <dbReference type="EMBL" id="QCI22261.1"/>
    </source>
</evidence>
<dbReference type="InterPro" id="IPR006700">
    <property type="entry name" value="RsmE"/>
</dbReference>
<protein>
    <recommendedName>
        <fullName evidence="4 12">Ribosomal RNA small subunit methyltransferase E</fullName>
        <ecNumber evidence="3 12">2.1.1.193</ecNumber>
    </recommendedName>
</protein>
<dbReference type="OrthoDB" id="9815641at2"/>
<dbReference type="PANTHER" id="PTHR30027:SF3">
    <property type="entry name" value="16S RRNA (URACIL(1498)-N(3))-METHYLTRANSFERASE"/>
    <property type="match status" value="1"/>
</dbReference>
<proteinExistence type="inferred from homology"/>
<dbReference type="Proteomes" id="UP000298564">
    <property type="component" value="Chromosome"/>
</dbReference>
<keyword evidence="8 12" id="KW-0808">Transferase</keyword>
<evidence type="ECO:0000256" key="1">
    <source>
        <dbReference type="ARBA" id="ARBA00004496"/>
    </source>
</evidence>
<dbReference type="InterPro" id="IPR015947">
    <property type="entry name" value="PUA-like_sf"/>
</dbReference>
<dbReference type="InterPro" id="IPR046886">
    <property type="entry name" value="RsmE_MTase_dom"/>
</dbReference>
<keyword evidence="5 12" id="KW-0963">Cytoplasm</keyword>
<accession>A0A4D6Y7T5</accession>
<evidence type="ECO:0000256" key="2">
    <source>
        <dbReference type="ARBA" id="ARBA00005528"/>
    </source>
</evidence>
<organism evidence="15 16">
    <name type="scientific">Buchnera aphidicola</name>
    <name type="common">Lipaphis pseudobrassicae</name>
    <dbReference type="NCBI Taxonomy" id="1258543"/>
    <lineage>
        <taxon>Bacteria</taxon>
        <taxon>Pseudomonadati</taxon>
        <taxon>Pseudomonadota</taxon>
        <taxon>Gammaproteobacteria</taxon>
        <taxon>Enterobacterales</taxon>
        <taxon>Erwiniaceae</taxon>
        <taxon>Buchnera</taxon>
    </lineage>
</organism>
<dbReference type="EMBL" id="CP034870">
    <property type="protein sequence ID" value="QCI22261.1"/>
    <property type="molecule type" value="Genomic_DNA"/>
</dbReference>
<evidence type="ECO:0000256" key="8">
    <source>
        <dbReference type="ARBA" id="ARBA00022679"/>
    </source>
</evidence>
<dbReference type="SUPFAM" id="SSF75217">
    <property type="entry name" value="alpha/beta knot"/>
    <property type="match status" value="1"/>
</dbReference>
<dbReference type="EC" id="2.1.1.193" evidence="3 12"/>
<dbReference type="PANTHER" id="PTHR30027">
    <property type="entry name" value="RIBOSOMAL RNA SMALL SUBUNIT METHYLTRANSFERASE E"/>
    <property type="match status" value="1"/>
</dbReference>
<keyword evidence="7 12" id="KW-0489">Methyltransferase</keyword>
<gene>
    <name evidence="15" type="ORF">D9V70_02100</name>
</gene>
<name>A0A4D6Y7T5_9GAMM</name>
<dbReference type="InterPro" id="IPR029026">
    <property type="entry name" value="tRNA_m1G_MTases_N"/>
</dbReference>
<dbReference type="Pfam" id="PF20260">
    <property type="entry name" value="PUA_4"/>
    <property type="match status" value="1"/>
</dbReference>
<dbReference type="Gene3D" id="3.40.1280.10">
    <property type="match status" value="1"/>
</dbReference>
<dbReference type="NCBIfam" id="TIGR00046">
    <property type="entry name" value="RsmE family RNA methyltransferase"/>
    <property type="match status" value="1"/>
</dbReference>
<dbReference type="InterPro" id="IPR046887">
    <property type="entry name" value="RsmE_PUA-like"/>
</dbReference>
<evidence type="ECO:0000256" key="6">
    <source>
        <dbReference type="ARBA" id="ARBA00022552"/>
    </source>
</evidence>
<reference evidence="15 16" key="2">
    <citation type="submission" date="2019-05" db="EMBL/GenBank/DDBJ databases">
        <title>Genome evolution of the obligate endosymbiont Buchnera aphidicola.</title>
        <authorList>
            <person name="Moran N.A."/>
        </authorList>
    </citation>
    <scope>NUCLEOTIDE SEQUENCE [LARGE SCALE GENOMIC DNA]</scope>
    <source>
        <strain evidence="15 16">Lps</strain>
    </source>
</reference>